<dbReference type="AlphaFoldDB" id="A0A401G3C5"/>
<evidence type="ECO:0000313" key="3">
    <source>
        <dbReference type="Proteomes" id="UP000288096"/>
    </source>
</evidence>
<comment type="caution">
    <text evidence="2">The sequence shown here is derived from an EMBL/GenBank/DDBJ whole genome shotgun (WGS) entry which is preliminary data.</text>
</comment>
<dbReference type="Proteomes" id="UP000288096">
    <property type="component" value="Unassembled WGS sequence"/>
</dbReference>
<evidence type="ECO:0000313" key="2">
    <source>
        <dbReference type="EMBL" id="GBC63748.1"/>
    </source>
</evidence>
<dbReference type="SMART" id="SM00710">
    <property type="entry name" value="PbH1"/>
    <property type="match status" value="7"/>
</dbReference>
<protein>
    <recommendedName>
        <fullName evidence="4">Right handed beta helix domain-containing protein</fullName>
    </recommendedName>
</protein>
<dbReference type="SUPFAM" id="SSF51126">
    <property type="entry name" value="Pectin lyase-like"/>
    <property type="match status" value="2"/>
</dbReference>
<dbReference type="EMBL" id="BEXT01000001">
    <property type="protein sequence ID" value="GBC63748.1"/>
    <property type="molecule type" value="Genomic_DNA"/>
</dbReference>
<keyword evidence="3" id="KW-1185">Reference proteome</keyword>
<dbReference type="OrthoDB" id="5522893at2"/>
<dbReference type="InterPro" id="IPR012334">
    <property type="entry name" value="Pectin_lyas_fold"/>
</dbReference>
<organism evidence="2 3">
    <name type="scientific">Desulfonema ishimotonii</name>
    <dbReference type="NCBI Taxonomy" id="45657"/>
    <lineage>
        <taxon>Bacteria</taxon>
        <taxon>Pseudomonadati</taxon>
        <taxon>Thermodesulfobacteriota</taxon>
        <taxon>Desulfobacteria</taxon>
        <taxon>Desulfobacterales</taxon>
        <taxon>Desulfococcaceae</taxon>
        <taxon>Desulfonema</taxon>
    </lineage>
</organism>
<proteinExistence type="predicted"/>
<reference evidence="3" key="1">
    <citation type="submission" date="2017-11" db="EMBL/GenBank/DDBJ databases">
        <authorList>
            <person name="Watanabe M."/>
            <person name="Kojima H."/>
        </authorList>
    </citation>
    <scope>NUCLEOTIDE SEQUENCE [LARGE SCALE GENOMIC DNA]</scope>
    <source>
        <strain evidence="3">Tokyo 01</strain>
    </source>
</reference>
<dbReference type="RefSeq" id="WP_124330787.1">
    <property type="nucleotide sequence ID" value="NZ_BEXT01000001.1"/>
</dbReference>
<gene>
    <name evidence="2" type="ORF">DENIS_4746</name>
</gene>
<dbReference type="InterPro" id="IPR011050">
    <property type="entry name" value="Pectin_lyase_fold/virulence"/>
</dbReference>
<evidence type="ECO:0008006" key="4">
    <source>
        <dbReference type="Google" id="ProtNLM"/>
    </source>
</evidence>
<feature type="transmembrane region" description="Helical" evidence="1">
    <location>
        <begin position="12"/>
        <end position="34"/>
    </location>
</feature>
<dbReference type="InterPro" id="IPR006626">
    <property type="entry name" value="PbH1"/>
</dbReference>
<reference evidence="3" key="2">
    <citation type="submission" date="2019-01" db="EMBL/GenBank/DDBJ databases">
        <title>Genome sequence of Desulfonema ishimotonii strain Tokyo 01.</title>
        <authorList>
            <person name="Fukui M."/>
        </authorList>
    </citation>
    <scope>NUCLEOTIDE SEQUENCE [LARGE SCALE GENOMIC DNA]</scope>
    <source>
        <strain evidence="3">Tokyo 01</strain>
    </source>
</reference>
<keyword evidence="1" id="KW-1133">Transmembrane helix</keyword>
<accession>A0A401G3C5</accession>
<name>A0A401G3C5_9BACT</name>
<keyword evidence="1" id="KW-0472">Membrane</keyword>
<evidence type="ECO:0000256" key="1">
    <source>
        <dbReference type="SAM" id="Phobius"/>
    </source>
</evidence>
<keyword evidence="1" id="KW-0812">Transmembrane</keyword>
<sequence>MNTDKFIRSVNIAMFIIVAALFISSTGWAATYYVSPQGNDATGDGSQISPWKSLSHACSRVKRFGDTIYINSGAYTDNNTCDLSVGVKIEGAGKELVSINTSAGTYINATSGMPVTDGSNQIFGISFYGTGSNTCMYSEGRSNQEIHDCYFKDFNTAVHILGKRPMRNNCSDNESETATYCEDDFRKSIQPSDTDWAEDVKVYNNTIINAKLNFKTIKRAKIHHNQIDNSASFKSGVGHTAFWWNNVEFYSNTITVQTVAWRTIALEVWMVENNTEFRDNRTNGWFSILLNPNGPNTPYSWKIVNNTFESNVVRGMESRAVDAALETCYHVKNVLIEGNYFVNTGSENTYKMAIGIWGHGENKNFIIRNNVIYNMDWTGVYIQSNDTTKPQFFDGDDIYFYNNVVEFESASDHYGVYIHDGAGDIDNVKVRNNIFMTAHRGAIVYPAGHSVSGVEFVNNDFYNGTGYVYDTGSGGFSMVSNNYTFKPDIQQTGSRPEYYYRAKDSNANIIDAGMDVGFSYSGGAPDIGAYEYFHLSPPKNIHLR</sequence>
<dbReference type="Gene3D" id="2.160.20.10">
    <property type="entry name" value="Single-stranded right-handed beta-helix, Pectin lyase-like"/>
    <property type="match status" value="1"/>
</dbReference>